<feature type="binding site" evidence="2">
    <location>
        <position position="433"/>
    </location>
    <ligand>
        <name>Mn(2+)</name>
        <dbReference type="ChEBI" id="CHEBI:29035"/>
        <label>1</label>
    </ligand>
</feature>
<comment type="function">
    <text evidence="1">Has phosphodiesterase (PDE) activity against cyclic-di-AMP (c-di-AMP).</text>
</comment>
<dbReference type="Pfam" id="PF24898">
    <property type="entry name" value="GGDEF_GdpP"/>
    <property type="match status" value="1"/>
</dbReference>
<reference evidence="5 7" key="3">
    <citation type="submission" date="2018-04" db="EMBL/GenBank/DDBJ databases">
        <title>Genomic Encyclopedia of Type Strains, Phase IV (KMG-IV): sequencing the most valuable type-strain genomes for metagenomic binning, comparative biology and taxonomic classification.</title>
        <authorList>
            <person name="Goeker M."/>
        </authorList>
    </citation>
    <scope>NUCLEOTIDE SEQUENCE [LARGE SCALE GENOMIC DNA]</scope>
    <source>
        <strain evidence="5 7">DSM 26588</strain>
    </source>
</reference>
<evidence type="ECO:0000313" key="5">
    <source>
        <dbReference type="EMBL" id="PVY48315.1"/>
    </source>
</evidence>
<organism evidence="4 6">
    <name type="scientific">Intestinimonas butyriciproducens</name>
    <dbReference type="NCBI Taxonomy" id="1297617"/>
    <lineage>
        <taxon>Bacteria</taxon>
        <taxon>Bacillati</taxon>
        <taxon>Bacillota</taxon>
        <taxon>Clostridia</taxon>
        <taxon>Eubacteriales</taxon>
        <taxon>Intestinimonas</taxon>
    </lineage>
</organism>
<dbReference type="SUPFAM" id="SSF64182">
    <property type="entry name" value="DHH phosphoesterases"/>
    <property type="match status" value="1"/>
</dbReference>
<dbReference type="InterPro" id="IPR000160">
    <property type="entry name" value="GGDEF_dom"/>
</dbReference>
<comment type="subcellular location">
    <subcellularLocation>
        <location evidence="1">Cell membrane</location>
    </subcellularLocation>
</comment>
<feature type="binding site" evidence="2">
    <location>
        <position position="366"/>
    </location>
    <ligand>
        <name>Mn(2+)</name>
        <dbReference type="ChEBI" id="CHEBI:29035"/>
        <label>2</label>
    </ligand>
</feature>
<dbReference type="EMBL" id="CP011307">
    <property type="protein sequence ID" value="ALP95602.1"/>
    <property type="molecule type" value="Genomic_DNA"/>
</dbReference>
<dbReference type="Proteomes" id="UP000245778">
    <property type="component" value="Unassembled WGS sequence"/>
</dbReference>
<evidence type="ECO:0000313" key="4">
    <source>
        <dbReference type="EMBL" id="ALP95602.1"/>
    </source>
</evidence>
<dbReference type="SMART" id="SM00267">
    <property type="entry name" value="GGDEF"/>
    <property type="match status" value="1"/>
</dbReference>
<dbReference type="FunFam" id="3.90.1640.10:FF:000002">
    <property type="entry name" value="Cyclic-di-AMP phosphodiesterase"/>
    <property type="match status" value="1"/>
</dbReference>
<evidence type="ECO:0000313" key="6">
    <source>
        <dbReference type="Proteomes" id="UP000064844"/>
    </source>
</evidence>
<gene>
    <name evidence="5" type="ORF">C7373_10762</name>
    <name evidence="4" type="ORF">IB211_03211</name>
</gene>
<reference evidence="6" key="2">
    <citation type="submission" date="2015-04" db="EMBL/GenBank/DDBJ databases">
        <title>A butyrogenic pathway from the amino acid lysine in a human gut commensal.</title>
        <authorList>
            <person name="de Vos W.M."/>
            <person name="Bui N.T.P."/>
            <person name="Plugge C.M."/>
            <person name="Ritari J."/>
        </authorList>
    </citation>
    <scope>NUCLEOTIDE SEQUENCE [LARGE SCALE GENOMIC DNA]</scope>
    <source>
        <strain evidence="6">AF211</strain>
    </source>
</reference>
<dbReference type="Pfam" id="PF02272">
    <property type="entry name" value="DHHA1"/>
    <property type="match status" value="1"/>
</dbReference>
<keyword evidence="2" id="KW-0464">Manganese</keyword>
<dbReference type="EMBL" id="QEKK01000007">
    <property type="protein sequence ID" value="PVY48315.1"/>
    <property type="molecule type" value="Genomic_DNA"/>
</dbReference>
<evidence type="ECO:0000256" key="2">
    <source>
        <dbReference type="PIRSR" id="PIRSR026583-50"/>
    </source>
</evidence>
<dbReference type="GO" id="GO:0046872">
    <property type="term" value="F:metal ion binding"/>
    <property type="evidence" value="ECO:0007669"/>
    <property type="project" value="UniProtKB-KW"/>
</dbReference>
<dbReference type="PROSITE" id="PS50887">
    <property type="entry name" value="GGDEF"/>
    <property type="match status" value="1"/>
</dbReference>
<dbReference type="GO" id="GO:0003676">
    <property type="term" value="F:nucleic acid binding"/>
    <property type="evidence" value="ECO:0007669"/>
    <property type="project" value="UniProtKB-UniRule"/>
</dbReference>
<keyword evidence="1" id="KW-0378">Hydrolase</keyword>
<reference evidence="4 6" key="1">
    <citation type="journal article" date="2015" name="Nat. Commun.">
        <title>Production of butyrate from lysine and the Amadori product fructoselysine by a human gut commensal.</title>
        <authorList>
            <person name="Bui T.P."/>
            <person name="Ritari J."/>
            <person name="Boeren S."/>
            <person name="de Waard P."/>
            <person name="Plugge C.M."/>
            <person name="de Vos W.M."/>
        </authorList>
    </citation>
    <scope>NUCLEOTIDE SEQUENCE [LARGE SCALE GENOMIC DNA]</scope>
    <source>
        <strain evidence="4 6">AF211</strain>
    </source>
</reference>
<dbReference type="OrthoDB" id="9759476at2"/>
<dbReference type="PATRIC" id="fig|1297617.4.peg.3300"/>
<dbReference type="PANTHER" id="PTHR47618">
    <property type="entry name" value="BIFUNCTIONAL OLIGORIBONUCLEASE AND PAP PHOSPHATASE NRNA"/>
    <property type="match status" value="1"/>
</dbReference>
<keyword evidence="1" id="KW-0472">Membrane</keyword>
<keyword evidence="1" id="KW-1003">Cell membrane</keyword>
<keyword evidence="6" id="KW-1185">Reference proteome</keyword>
<dbReference type="InterPro" id="IPR038763">
    <property type="entry name" value="DHH_sf"/>
</dbReference>
<feature type="binding site" evidence="2">
    <location>
        <position position="360"/>
    </location>
    <ligand>
        <name>Mn(2+)</name>
        <dbReference type="ChEBI" id="CHEBI:29035"/>
        <label>1</label>
    </ligand>
</feature>
<dbReference type="Gene3D" id="3.30.450.20">
    <property type="entry name" value="PAS domain"/>
    <property type="match status" value="1"/>
</dbReference>
<feature type="binding site" evidence="2">
    <location>
        <position position="433"/>
    </location>
    <ligand>
        <name>Mn(2+)</name>
        <dbReference type="ChEBI" id="CHEBI:29035"/>
        <label>2</label>
    </ligand>
</feature>
<name>A0A0S2W8N5_9FIRM</name>
<dbReference type="InterPro" id="IPR001667">
    <property type="entry name" value="DDH_dom"/>
</dbReference>
<dbReference type="InterPro" id="IPR003156">
    <property type="entry name" value="DHHA1_dom"/>
</dbReference>
<evidence type="ECO:0000313" key="7">
    <source>
        <dbReference type="Proteomes" id="UP000245778"/>
    </source>
</evidence>
<dbReference type="Gene3D" id="3.10.310.30">
    <property type="match status" value="1"/>
</dbReference>
<dbReference type="GO" id="GO:0005886">
    <property type="term" value="C:plasma membrane"/>
    <property type="evidence" value="ECO:0007669"/>
    <property type="project" value="UniProtKB-SubCell"/>
</dbReference>
<dbReference type="Gene3D" id="3.90.1640.10">
    <property type="entry name" value="inorganic pyrophosphatase (n-terminal core)"/>
    <property type="match status" value="1"/>
</dbReference>
<accession>A0A0S2W8N5</accession>
<evidence type="ECO:0000256" key="1">
    <source>
        <dbReference type="PIRNR" id="PIRNR026583"/>
    </source>
</evidence>
<dbReference type="InterPro" id="IPR014528">
    <property type="entry name" value="GdpP/PdeA"/>
</dbReference>
<sequence>MKNKKLSNLLEPSLGLYLTCLVLFAAASALFSVPLAVVEGVVVVILYLYLRRSNSLRKKEMLRYIDSVTTNMDAASRDTMLNSPLPMVLFQPDTDEVIWSNERFLQLTDERDHLFDTKLSTLVPGFDSRWLLEGKSACPGEVKLGAKRFLVFGSLVRSEEKRGRAAALATTYWVEITDYSAVKEEFFASQPVVAVLLLDNYEDAVKSADESGRTALLSEINKRLAAWVAPTGGLFCRYDRDRYLFLFEERYLKHFQETKFDVLDAVHDIPSPSGVPATLSIGVGKDAPSFKELLEYASLSIEMALSRGGDQAVVKNKFNFEFYGGRSKEMEKRTKVKSRVMANALGELIADSSYVFVMGHKFPDLDCIGACAGVCAIARKRGVQARIIREPGNNPAADMVGKLSQTPEYKETFLSAQDAIILADPRTLLVVVDTNRPEQVMSQDLLECCTRVAVIDHHRRAASYISNAALNFHEPYASSASELVTELLQYILEPTDLLKIEAEAILAGIVLDTKNFTMRTGTRTFEAAAFLRRSGADTGDVKKLFQNDLSGVIARYDIIRTARMYHNDIAVAAVDHTVGRVTAAQAADELLNISGIDASFVLFPDADGERVVISARSMGDTNVQVVLEKLGGGGNAATAGAQVPSGSVEEVLQRLLRAIDQYFEED</sequence>
<dbReference type="PANTHER" id="PTHR47618:SF2">
    <property type="entry name" value="CYCLIC-DI-AMP PHOSPHODIESTERASE GDPP"/>
    <property type="match status" value="1"/>
</dbReference>
<dbReference type="KEGG" id="ibu:IB211_03211"/>
<proteinExistence type="inferred from homology"/>
<comment type="catalytic activity">
    <reaction evidence="1">
        <text>3',3'-c-di-AMP + H2O = 5'-O-phosphonoadenylyl-(3'-&gt;5')-adenosine + H(+)</text>
        <dbReference type="Rhea" id="RHEA:54420"/>
        <dbReference type="ChEBI" id="CHEBI:15377"/>
        <dbReference type="ChEBI" id="CHEBI:15378"/>
        <dbReference type="ChEBI" id="CHEBI:71500"/>
        <dbReference type="ChEBI" id="CHEBI:138171"/>
    </reaction>
</comment>
<dbReference type="eggNOG" id="COG3887">
    <property type="taxonomic scope" value="Bacteria"/>
</dbReference>
<feature type="binding site" evidence="2">
    <location>
        <position position="512"/>
    </location>
    <ligand>
        <name>Mn(2+)</name>
        <dbReference type="ChEBI" id="CHEBI:29035"/>
        <label>2</label>
    </ligand>
</feature>
<dbReference type="GO" id="GO:0016787">
    <property type="term" value="F:hydrolase activity"/>
    <property type="evidence" value="ECO:0007669"/>
    <property type="project" value="UniProtKB-UniRule"/>
</dbReference>
<feature type="domain" description="GGDEF" evidence="3">
    <location>
        <begin position="189"/>
        <end position="317"/>
    </location>
</feature>
<dbReference type="EC" id="3.1.4.-" evidence="1"/>
<dbReference type="Pfam" id="PF01368">
    <property type="entry name" value="DHH"/>
    <property type="match status" value="1"/>
</dbReference>
<dbReference type="InterPro" id="IPR051319">
    <property type="entry name" value="Oligoribo/pAp-PDE_c-di-AMP_PDE"/>
</dbReference>
<dbReference type="Proteomes" id="UP000064844">
    <property type="component" value="Chromosome"/>
</dbReference>
<dbReference type="PIRSF" id="PIRSF026583">
    <property type="entry name" value="YybT"/>
    <property type="match status" value="1"/>
</dbReference>
<feature type="binding site" evidence="2">
    <location>
        <position position="364"/>
    </location>
    <ligand>
        <name>Mn(2+)</name>
        <dbReference type="ChEBI" id="CHEBI:29035"/>
        <label>1</label>
    </ligand>
</feature>
<dbReference type="STRING" id="1297617.IB211_03211"/>
<comment type="similarity">
    <text evidence="1">Belongs to the GdpP/PdeA phosphodiesterase family.</text>
</comment>
<evidence type="ECO:0000259" key="3">
    <source>
        <dbReference type="PROSITE" id="PS50887"/>
    </source>
</evidence>
<protein>
    <recommendedName>
        <fullName evidence="1">Cyclic-di-AMP phosphodiesterase</fullName>
        <ecNumber evidence="1">3.1.4.-</ecNumber>
    </recommendedName>
</protein>
<dbReference type="AlphaFoldDB" id="A0A0S2W8N5"/>
<keyword evidence="2" id="KW-0479">Metal-binding</keyword>
<feature type="binding site" evidence="2">
    <location>
        <position position="457"/>
    </location>
    <ligand>
        <name>Mn(2+)</name>
        <dbReference type="ChEBI" id="CHEBI:29035"/>
        <label>2</label>
    </ligand>
</feature>
<comment type="cofactor">
    <cofactor evidence="2">
        <name>Mn(2+)</name>
        <dbReference type="ChEBI" id="CHEBI:29035"/>
    </cofactor>
    <text evidence="2">For phosphodiesterase activity, probably binds 2 Mn(2+) per subunit.</text>
</comment>